<evidence type="ECO:0000313" key="2">
    <source>
        <dbReference type="EMBL" id="BBD79037.1"/>
    </source>
</evidence>
<dbReference type="PANTHER" id="PTHR31270:SF1">
    <property type="entry name" value="GLUTAMINYL-PEPTIDE CYCLOTRANSFERASE"/>
    <property type="match status" value="1"/>
</dbReference>
<sequence length="262" mass="28942">MMDRMNLRLGLVLLSLLAAAGAHAALPVYGYRVVRELPHDTQAYTEGLFYLDGRFYESTGTVGASDIREVDPATGRVLRRRALPPPDYGEGIAAWKNRLYELTWQSGHGYIYDLKTFAPLGSFTYPGEGWALTCDGSRLYMSDGSADIRVLDPVTLDETARIHVTAEGAPVERLNELEWVKGELYANVWLTSRIARIDPASGKVTAWIDLGGLGPKPGETADPANDVLNGIAYDAEHDRLFVTGKRWPTIYQIELTGPSLQR</sequence>
<dbReference type="EMBL" id="AP018560">
    <property type="protein sequence ID" value="BBD79037.1"/>
    <property type="molecule type" value="Genomic_DNA"/>
</dbReference>
<feature type="signal peptide" evidence="1">
    <location>
        <begin position="1"/>
        <end position="24"/>
    </location>
</feature>
<dbReference type="SUPFAM" id="SSF50969">
    <property type="entry name" value="YVTN repeat-like/Quinoprotein amine dehydrogenase"/>
    <property type="match status" value="1"/>
</dbReference>
<evidence type="ECO:0000256" key="1">
    <source>
        <dbReference type="SAM" id="SignalP"/>
    </source>
</evidence>
<dbReference type="InterPro" id="IPR007788">
    <property type="entry name" value="QCT"/>
</dbReference>
<proteinExistence type="predicted"/>
<feature type="chain" id="PRO_5016439576" evidence="1">
    <location>
        <begin position="25"/>
        <end position="262"/>
    </location>
</feature>
<dbReference type="AlphaFoldDB" id="A0A2Z6E265"/>
<gene>
    <name evidence="2" type="ORF">ALSL_0366</name>
</gene>
<dbReference type="KEGG" id="rbd:ALSL_0366"/>
<evidence type="ECO:0000313" key="3">
    <source>
        <dbReference type="Proteomes" id="UP000270530"/>
    </source>
</evidence>
<dbReference type="GO" id="GO:0016603">
    <property type="term" value="F:glutaminyl-peptide cyclotransferase activity"/>
    <property type="evidence" value="ECO:0007669"/>
    <property type="project" value="InterPro"/>
</dbReference>
<keyword evidence="2" id="KW-0808">Transferase</keyword>
<dbReference type="PANTHER" id="PTHR31270">
    <property type="entry name" value="GLUTAMINYL-PEPTIDE CYCLOTRANSFERASE"/>
    <property type="match status" value="1"/>
</dbReference>
<protein>
    <submittedName>
        <fullName evidence="2">Glutamine cyclotransferase</fullName>
    </submittedName>
</protein>
<reference evidence="3" key="1">
    <citation type="submission" date="2018-04" db="EMBL/GenBank/DDBJ databases">
        <authorList>
            <person name="Watanabe M."/>
            <person name="Kojima H."/>
        </authorList>
    </citation>
    <scope>NUCLEOTIDE SEQUENCE [LARGE SCALE GENOMIC DNA]</scope>
    <source>
        <strain evidence="3">Dysh456</strain>
    </source>
</reference>
<accession>A0A2Z6E265</accession>
<dbReference type="Gene3D" id="2.130.10.10">
    <property type="entry name" value="YVTN repeat-like/Quinoprotein amine dehydrogenase"/>
    <property type="match status" value="1"/>
</dbReference>
<keyword evidence="3" id="KW-1185">Reference proteome</keyword>
<organism evidence="2 3">
    <name type="scientific">Aerosticca soli</name>
    <dbReference type="NCBI Taxonomy" id="2010829"/>
    <lineage>
        <taxon>Bacteria</taxon>
        <taxon>Pseudomonadati</taxon>
        <taxon>Pseudomonadota</taxon>
        <taxon>Gammaproteobacteria</taxon>
        <taxon>Lysobacterales</taxon>
        <taxon>Rhodanobacteraceae</taxon>
        <taxon>Aerosticca</taxon>
    </lineage>
</organism>
<name>A0A2Z6E265_9GAMM</name>
<keyword evidence="1" id="KW-0732">Signal</keyword>
<dbReference type="Proteomes" id="UP000270530">
    <property type="component" value="Chromosome"/>
</dbReference>
<dbReference type="InterPro" id="IPR011044">
    <property type="entry name" value="Quino_amine_DH_bsu"/>
</dbReference>
<reference evidence="3" key="2">
    <citation type="submission" date="2018-06" db="EMBL/GenBank/DDBJ databases">
        <title>Genome sequence of Rhodanobacteraceae bacterium strain Dysh456.</title>
        <authorList>
            <person name="Fukui M."/>
        </authorList>
    </citation>
    <scope>NUCLEOTIDE SEQUENCE [LARGE SCALE GENOMIC DNA]</scope>
    <source>
        <strain evidence="3">Dysh456</strain>
    </source>
</reference>
<dbReference type="InterPro" id="IPR015943">
    <property type="entry name" value="WD40/YVTN_repeat-like_dom_sf"/>
</dbReference>
<dbReference type="Pfam" id="PF05096">
    <property type="entry name" value="Glu_cyclase_2"/>
    <property type="match status" value="1"/>
</dbReference>